<dbReference type="EMBL" id="JAUSVS010000006">
    <property type="protein sequence ID" value="MDQ0465419.1"/>
    <property type="molecule type" value="Genomic_DNA"/>
</dbReference>
<comment type="similarity">
    <text evidence="2">Belongs to the AB hydrolase superfamily. FUS2 hydrolase family.</text>
</comment>
<dbReference type="SUPFAM" id="SSF53474">
    <property type="entry name" value="alpha/beta-Hydrolases"/>
    <property type="match status" value="1"/>
</dbReference>
<protein>
    <submittedName>
        <fullName evidence="4">Fermentation-respiration switch protein FrsA (DUF1100 family)</fullName>
    </submittedName>
</protein>
<evidence type="ECO:0000313" key="5">
    <source>
        <dbReference type="Proteomes" id="UP001228905"/>
    </source>
</evidence>
<evidence type="ECO:0000256" key="1">
    <source>
        <dbReference type="ARBA" id="ARBA00022801"/>
    </source>
</evidence>
<evidence type="ECO:0000256" key="2">
    <source>
        <dbReference type="ARBA" id="ARBA00038115"/>
    </source>
</evidence>
<evidence type="ECO:0000259" key="3">
    <source>
        <dbReference type="Pfam" id="PF00561"/>
    </source>
</evidence>
<evidence type="ECO:0000313" key="4">
    <source>
        <dbReference type="EMBL" id="MDQ0465419.1"/>
    </source>
</evidence>
<dbReference type="InterPro" id="IPR050261">
    <property type="entry name" value="FrsA_esterase"/>
</dbReference>
<reference evidence="4 5" key="1">
    <citation type="submission" date="2023-07" db="EMBL/GenBank/DDBJ databases">
        <title>Genomic Encyclopedia of Type Strains, Phase IV (KMG-IV): sequencing the most valuable type-strain genomes for metagenomic binning, comparative biology and taxonomic classification.</title>
        <authorList>
            <person name="Goeker M."/>
        </authorList>
    </citation>
    <scope>NUCLEOTIDE SEQUENCE [LARGE SCALE GENOMIC DNA]</scope>
    <source>
        <strain evidence="4 5">DSM 18695</strain>
    </source>
</reference>
<dbReference type="Gene3D" id="3.40.50.1820">
    <property type="entry name" value="alpha/beta hydrolase"/>
    <property type="match status" value="1"/>
</dbReference>
<proteinExistence type="inferred from homology"/>
<keyword evidence="5" id="KW-1185">Reference proteome</keyword>
<sequence length="287" mass="31496">MQDFTFDAEGVTLSGWVMRPPRRTGPAPVIVLSHGLSAVKAQHIPRFAAAFAEAGFVCMAYDHRNFGTSGGTPRQEADPWRQVRDMRIAISHARTLEGVDPERLGLWGTSYSGGHVLSVAARDSRVKCVVSQAPITHGYETLTRSISPEVMTGLRAWIAQDADARARGEAPVMVNTFEPGEEGWDCLMAGHETTGYSPQLTLQSRDMIFSYAPAELIAQIAPTPLLMVIADTDVITPTDLQEQAFAQAGEPKRLHVIKGARHFDVYESHFDEASAAARDWFVQHLKP</sequence>
<dbReference type="Proteomes" id="UP001228905">
    <property type="component" value="Unassembled WGS sequence"/>
</dbReference>
<dbReference type="Pfam" id="PF00561">
    <property type="entry name" value="Abhydrolase_1"/>
    <property type="match status" value="1"/>
</dbReference>
<keyword evidence="1" id="KW-0378">Hydrolase</keyword>
<dbReference type="PANTHER" id="PTHR22946">
    <property type="entry name" value="DIENELACTONE HYDROLASE DOMAIN-CONTAINING PROTEIN-RELATED"/>
    <property type="match status" value="1"/>
</dbReference>
<dbReference type="PANTHER" id="PTHR22946:SF9">
    <property type="entry name" value="POLYKETIDE TRANSFERASE AF380"/>
    <property type="match status" value="1"/>
</dbReference>
<dbReference type="InterPro" id="IPR029058">
    <property type="entry name" value="AB_hydrolase_fold"/>
</dbReference>
<organism evidence="4 5">
    <name type="scientific">Caulobacter ginsengisoli</name>
    <dbReference type="NCBI Taxonomy" id="400775"/>
    <lineage>
        <taxon>Bacteria</taxon>
        <taxon>Pseudomonadati</taxon>
        <taxon>Pseudomonadota</taxon>
        <taxon>Alphaproteobacteria</taxon>
        <taxon>Caulobacterales</taxon>
        <taxon>Caulobacteraceae</taxon>
        <taxon>Caulobacter</taxon>
    </lineage>
</organism>
<feature type="domain" description="AB hydrolase-1" evidence="3">
    <location>
        <begin position="28"/>
        <end position="267"/>
    </location>
</feature>
<accession>A0ABU0IWM3</accession>
<dbReference type="Gene3D" id="1.10.10.800">
    <property type="match status" value="1"/>
</dbReference>
<dbReference type="RefSeq" id="WP_307350719.1">
    <property type="nucleotide sequence ID" value="NZ_JAUSVS010000006.1"/>
</dbReference>
<name>A0ABU0IWM3_9CAUL</name>
<gene>
    <name evidence="4" type="ORF">QO010_003206</name>
</gene>
<comment type="caution">
    <text evidence="4">The sequence shown here is derived from an EMBL/GenBank/DDBJ whole genome shotgun (WGS) entry which is preliminary data.</text>
</comment>
<dbReference type="InterPro" id="IPR000073">
    <property type="entry name" value="AB_hydrolase_1"/>
</dbReference>